<keyword evidence="3" id="KW-1185">Reference proteome</keyword>
<evidence type="ECO:0000313" key="3">
    <source>
        <dbReference type="Proteomes" id="UP000636709"/>
    </source>
</evidence>
<dbReference type="EMBL" id="JACEFO010001626">
    <property type="protein sequence ID" value="KAF8728762.1"/>
    <property type="molecule type" value="Genomic_DNA"/>
</dbReference>
<dbReference type="AlphaFoldDB" id="A0A835KH74"/>
<sequence>MQDPDSARAWQTRVPKKVKFFAWLLHRERLNTRGYIYQRNICTLVESFCEHCKDTPETPEHIFKDCPIARNVWESIGVSVQPGLYKQPWLLGHELPLPLSVALDVMLVILWQLWKARNALIFDHKHSNTRDVLQRVTDDLKSWSCRYKSLEPPLLCWREHLLSLL</sequence>
<feature type="domain" description="Reverse transcriptase zinc-binding" evidence="1">
    <location>
        <begin position="7"/>
        <end position="73"/>
    </location>
</feature>
<organism evidence="2 3">
    <name type="scientific">Digitaria exilis</name>
    <dbReference type="NCBI Taxonomy" id="1010633"/>
    <lineage>
        <taxon>Eukaryota</taxon>
        <taxon>Viridiplantae</taxon>
        <taxon>Streptophyta</taxon>
        <taxon>Embryophyta</taxon>
        <taxon>Tracheophyta</taxon>
        <taxon>Spermatophyta</taxon>
        <taxon>Magnoliopsida</taxon>
        <taxon>Liliopsida</taxon>
        <taxon>Poales</taxon>
        <taxon>Poaceae</taxon>
        <taxon>PACMAD clade</taxon>
        <taxon>Panicoideae</taxon>
        <taxon>Panicodae</taxon>
        <taxon>Paniceae</taxon>
        <taxon>Anthephorinae</taxon>
        <taxon>Digitaria</taxon>
    </lineage>
</organism>
<dbReference type="InterPro" id="IPR026960">
    <property type="entry name" value="RVT-Znf"/>
</dbReference>
<dbReference type="OrthoDB" id="691688at2759"/>
<dbReference type="Proteomes" id="UP000636709">
    <property type="component" value="Unassembled WGS sequence"/>
</dbReference>
<reference evidence="2" key="1">
    <citation type="submission" date="2020-07" db="EMBL/GenBank/DDBJ databases">
        <title>Genome sequence and genetic diversity analysis of an under-domesticated orphan crop, white fonio (Digitaria exilis).</title>
        <authorList>
            <person name="Bennetzen J.L."/>
            <person name="Chen S."/>
            <person name="Ma X."/>
            <person name="Wang X."/>
            <person name="Yssel A.E.J."/>
            <person name="Chaluvadi S.R."/>
            <person name="Johnson M."/>
            <person name="Gangashetty P."/>
            <person name="Hamidou F."/>
            <person name="Sanogo M.D."/>
            <person name="Zwaenepoel A."/>
            <person name="Wallace J."/>
            <person name="Van De Peer Y."/>
            <person name="Van Deynze A."/>
        </authorList>
    </citation>
    <scope>NUCLEOTIDE SEQUENCE</scope>
    <source>
        <tissue evidence="2">Leaves</tissue>
    </source>
</reference>
<protein>
    <recommendedName>
        <fullName evidence="1">Reverse transcriptase zinc-binding domain-containing protein</fullName>
    </recommendedName>
</protein>
<proteinExistence type="predicted"/>
<accession>A0A835KH74</accession>
<dbReference type="Pfam" id="PF13966">
    <property type="entry name" value="zf-RVT"/>
    <property type="match status" value="1"/>
</dbReference>
<comment type="caution">
    <text evidence="2">The sequence shown here is derived from an EMBL/GenBank/DDBJ whole genome shotgun (WGS) entry which is preliminary data.</text>
</comment>
<evidence type="ECO:0000313" key="2">
    <source>
        <dbReference type="EMBL" id="KAF8728762.1"/>
    </source>
</evidence>
<name>A0A835KH74_9POAL</name>
<gene>
    <name evidence="2" type="ORF">HU200_018040</name>
</gene>
<evidence type="ECO:0000259" key="1">
    <source>
        <dbReference type="Pfam" id="PF13966"/>
    </source>
</evidence>